<evidence type="ECO:0000256" key="5">
    <source>
        <dbReference type="ARBA" id="ARBA00023242"/>
    </source>
</evidence>
<evidence type="ECO:0000259" key="7">
    <source>
        <dbReference type="Pfam" id="PF10602"/>
    </source>
</evidence>
<evidence type="ECO:0000256" key="2">
    <source>
        <dbReference type="ARBA" id="ARBA00004496"/>
    </source>
</evidence>
<gene>
    <name evidence="8" type="ORF">PtA15_13A253</name>
</gene>
<dbReference type="Gene3D" id="1.25.40.570">
    <property type="match status" value="1"/>
</dbReference>
<dbReference type="InterPro" id="IPR045135">
    <property type="entry name" value="Rpn7_N"/>
</dbReference>
<feature type="domain" description="26S proteasome regulatory subunit Rpn7 N-terminal" evidence="7">
    <location>
        <begin position="180"/>
        <end position="338"/>
    </location>
</feature>
<feature type="compositionally biased region" description="Polar residues" evidence="6">
    <location>
        <begin position="689"/>
        <end position="710"/>
    </location>
</feature>
<keyword evidence="3" id="KW-0963">Cytoplasm</keyword>
<evidence type="ECO:0000256" key="6">
    <source>
        <dbReference type="SAM" id="MobiDB-lite"/>
    </source>
</evidence>
<keyword evidence="5" id="KW-0539">Nucleus</keyword>
<dbReference type="EMBL" id="CP110433">
    <property type="protein sequence ID" value="WAQ90853.1"/>
    <property type="molecule type" value="Genomic_DNA"/>
</dbReference>
<proteinExistence type="predicted"/>
<dbReference type="GeneID" id="77803327"/>
<feature type="region of interest" description="Disordered" evidence="6">
    <location>
        <begin position="593"/>
        <end position="713"/>
    </location>
</feature>
<organism evidence="8 9">
    <name type="scientific">Puccinia triticina</name>
    <dbReference type="NCBI Taxonomy" id="208348"/>
    <lineage>
        <taxon>Eukaryota</taxon>
        <taxon>Fungi</taxon>
        <taxon>Dikarya</taxon>
        <taxon>Basidiomycota</taxon>
        <taxon>Pucciniomycotina</taxon>
        <taxon>Pucciniomycetes</taxon>
        <taxon>Pucciniales</taxon>
        <taxon>Pucciniaceae</taxon>
        <taxon>Puccinia</taxon>
    </lineage>
</organism>
<dbReference type="PANTHER" id="PTHR14145:SF2">
    <property type="entry name" value="COP9 SIGNALOSOME COMPLEX SUBUNIT 1"/>
    <property type="match status" value="1"/>
</dbReference>
<feature type="compositionally biased region" description="Polar residues" evidence="6">
    <location>
        <begin position="660"/>
        <end position="672"/>
    </location>
</feature>
<dbReference type="Pfam" id="PF10602">
    <property type="entry name" value="RPN7"/>
    <property type="match status" value="1"/>
</dbReference>
<reference evidence="8" key="1">
    <citation type="submission" date="2022-10" db="EMBL/GenBank/DDBJ databases">
        <title>Puccinia triticina Genome sequencing and assembly.</title>
        <authorList>
            <person name="Li C."/>
        </authorList>
    </citation>
    <scope>NUCLEOTIDE SEQUENCE</scope>
    <source>
        <strain evidence="8">Pt15</strain>
    </source>
</reference>
<evidence type="ECO:0000313" key="8">
    <source>
        <dbReference type="EMBL" id="WAQ90853.1"/>
    </source>
</evidence>
<dbReference type="Proteomes" id="UP001164743">
    <property type="component" value="Chromosome 13A"/>
</dbReference>
<feature type="compositionally biased region" description="Acidic residues" evidence="6">
    <location>
        <begin position="639"/>
        <end position="648"/>
    </location>
</feature>
<evidence type="ECO:0000256" key="4">
    <source>
        <dbReference type="ARBA" id="ARBA00022790"/>
    </source>
</evidence>
<evidence type="ECO:0000256" key="1">
    <source>
        <dbReference type="ARBA" id="ARBA00004123"/>
    </source>
</evidence>
<accession>A0ABY7D2N3</accession>
<dbReference type="RefSeq" id="XP_053026408.1">
    <property type="nucleotide sequence ID" value="XM_053162432.1"/>
</dbReference>
<evidence type="ECO:0000313" key="9">
    <source>
        <dbReference type="Proteomes" id="UP001164743"/>
    </source>
</evidence>
<dbReference type="InterPro" id="IPR019585">
    <property type="entry name" value="Rpn7/CSN1"/>
</dbReference>
<comment type="subcellular location">
    <subcellularLocation>
        <location evidence="2">Cytoplasm</location>
    </subcellularLocation>
    <subcellularLocation>
        <location evidence="1">Nucleus</location>
    </subcellularLocation>
</comment>
<protein>
    <recommendedName>
        <fullName evidence="7">26S proteasome regulatory subunit Rpn7 N-terminal domain-containing protein</fullName>
    </recommendedName>
</protein>
<feature type="region of interest" description="Disordered" evidence="6">
    <location>
        <begin position="729"/>
        <end position="784"/>
    </location>
</feature>
<keyword evidence="4" id="KW-0736">Signalosome</keyword>
<keyword evidence="9" id="KW-1185">Reference proteome</keyword>
<evidence type="ECO:0000256" key="3">
    <source>
        <dbReference type="ARBA" id="ARBA00022490"/>
    </source>
</evidence>
<feature type="compositionally biased region" description="Polar residues" evidence="6">
    <location>
        <begin position="731"/>
        <end position="751"/>
    </location>
</feature>
<sequence>MEQGRCCIINSAIWGNVHYFQLTQNLWLINSGDPDLMNTNLLFHEWLLSIGNGSDQTEFTSDIELRFGNIYKHSNQRILAERTITMAYGDIHMLTESTADKSRATYFGNRLILAPLNSDVNQINRMCLALITTPVFVSHSIKQMRNEEDVQDSDEAIPEEVLCTFSIPGFPEANLELKVVGDVGSAHQVFSKAREHATTALHAAELSLASLDLALDAENFNLAQSHAAKAQGALDTLIGSLELKAAKTKTSGSTSTVGIDSRDPTKKDIQRWSDRVNVVNALTSLAQGDFGRATSYFLKVGKDAGESTGGELLATATDIAIYTTLCGLAHFDRQQLKDRLIDNLEFRSMLDSEPQLRRILNLFRENKYCGVFEYLKASLVICICLMMMIQEWAIGQYFGSFSSAQLSKASEVFGWPMDELEQRLVLSIRSGHLPAKLDLANSILRAHQPTPRSRLLANVTSSAKKIQHDSSAALFCLKLISADLLVRDVNQPNIPSLTPSSEPVDRSKLNPLGSISRQIGKFSPAFWIVSNRYICDTQKLSWSFRPADTTNSISQYYTSRLPLKLTRKCFLWFYWQHSRRLRQVPGTIANFITKDSGHEKHQGLGPDRGSPRDDPATNDSVFLTETESSGTTPPPTFEETSEIPDDEGISITEAQPPRPSSCSTTLVSTIPRRSTKKSKKANSVDPASLLTQGRVSVPTNSNTPAASDNVNGPDLPVVNTSSATPLLANPALQTPATPSQTTFDPAPQTISPAELFKPTGPQMDKGPRDTENSAVSDSANYGGKLPAPSFLPYVILLYANPSAAY</sequence>
<dbReference type="PANTHER" id="PTHR14145">
    <property type="entry name" value="26S PROTESOME SUBUNIT 6"/>
    <property type="match status" value="1"/>
</dbReference>
<name>A0ABY7D2N3_9BASI</name>